<feature type="signal peptide" evidence="2">
    <location>
        <begin position="1"/>
        <end position="24"/>
    </location>
</feature>
<sequence length="99" mass="11223">MHSRQCGMLTRQTSLLLGLRLGLSQISWTHQWKILLVAPALENERNEEVKENQETSKVHKKEEEISVRSALKAAFAKYSSTSGSKRKAVVQAEREEDDA</sequence>
<feature type="chain" id="PRO_5044853529" evidence="2">
    <location>
        <begin position="25"/>
        <end position="99"/>
    </location>
</feature>
<organism evidence="3 4">
    <name type="scientific">Salvia divinorum</name>
    <name type="common">Maria pastora</name>
    <name type="synonym">Diviner's sage</name>
    <dbReference type="NCBI Taxonomy" id="28513"/>
    <lineage>
        <taxon>Eukaryota</taxon>
        <taxon>Viridiplantae</taxon>
        <taxon>Streptophyta</taxon>
        <taxon>Embryophyta</taxon>
        <taxon>Tracheophyta</taxon>
        <taxon>Spermatophyta</taxon>
        <taxon>Magnoliopsida</taxon>
        <taxon>eudicotyledons</taxon>
        <taxon>Gunneridae</taxon>
        <taxon>Pentapetalae</taxon>
        <taxon>asterids</taxon>
        <taxon>lamiids</taxon>
        <taxon>Lamiales</taxon>
        <taxon>Lamiaceae</taxon>
        <taxon>Nepetoideae</taxon>
        <taxon>Mentheae</taxon>
        <taxon>Salviinae</taxon>
        <taxon>Salvia</taxon>
        <taxon>Salvia subgen. Calosphace</taxon>
    </lineage>
</organism>
<proteinExistence type="predicted"/>
<accession>A0ABD1GDM8</accession>
<keyword evidence="2" id="KW-0732">Signal</keyword>
<evidence type="ECO:0000313" key="4">
    <source>
        <dbReference type="Proteomes" id="UP001567538"/>
    </source>
</evidence>
<keyword evidence="4" id="KW-1185">Reference proteome</keyword>
<dbReference type="EMBL" id="JBEAFC010000009">
    <property type="protein sequence ID" value="KAL1542235.1"/>
    <property type="molecule type" value="Genomic_DNA"/>
</dbReference>
<evidence type="ECO:0000313" key="3">
    <source>
        <dbReference type="EMBL" id="KAL1542235.1"/>
    </source>
</evidence>
<gene>
    <name evidence="3" type="primary">ERCC1</name>
    <name evidence="3" type="ORF">AAHA92_26358</name>
</gene>
<reference evidence="3 4" key="1">
    <citation type="submission" date="2024-06" db="EMBL/GenBank/DDBJ databases">
        <title>A chromosome level genome sequence of Diviner's sage (Salvia divinorum).</title>
        <authorList>
            <person name="Ford S.A."/>
            <person name="Ro D.-K."/>
            <person name="Ness R.W."/>
            <person name="Phillips M.A."/>
        </authorList>
    </citation>
    <scope>NUCLEOTIDE SEQUENCE [LARGE SCALE GENOMIC DNA]</scope>
    <source>
        <strain evidence="3">SAF-2024a</strain>
        <tissue evidence="3">Leaf</tissue>
    </source>
</reference>
<comment type="caution">
    <text evidence="3">The sequence shown here is derived from an EMBL/GenBank/DDBJ whole genome shotgun (WGS) entry which is preliminary data.</text>
</comment>
<dbReference type="AlphaFoldDB" id="A0ABD1GDM8"/>
<feature type="region of interest" description="Disordered" evidence="1">
    <location>
        <begin position="79"/>
        <end position="99"/>
    </location>
</feature>
<evidence type="ECO:0000256" key="1">
    <source>
        <dbReference type="SAM" id="MobiDB-lite"/>
    </source>
</evidence>
<name>A0ABD1GDM8_SALDI</name>
<protein>
    <submittedName>
        <fullName evidence="3">Excision repair cross-complementation group 1, variant 2</fullName>
    </submittedName>
</protein>
<evidence type="ECO:0000256" key="2">
    <source>
        <dbReference type="SAM" id="SignalP"/>
    </source>
</evidence>
<dbReference type="Proteomes" id="UP001567538">
    <property type="component" value="Unassembled WGS sequence"/>
</dbReference>